<dbReference type="NCBIfam" id="TIGR00755">
    <property type="entry name" value="ksgA"/>
    <property type="match status" value="1"/>
</dbReference>
<dbReference type="PANTHER" id="PTHR11727">
    <property type="entry name" value="DIMETHYLADENOSINE TRANSFERASE"/>
    <property type="match status" value="1"/>
</dbReference>
<feature type="binding site" evidence="7 8">
    <location>
        <position position="22"/>
    </location>
    <ligand>
        <name>S-adenosyl-L-methionine</name>
        <dbReference type="ChEBI" id="CHEBI:59789"/>
    </ligand>
</feature>
<sequence>MFSQPRCHLKDDNVKRYKKDQHFLIDKRVLDRIIGYGRLNSLDTVLEIGAGYGNLTGELARKAGKVIAIEADALLAASLYRWGNVEVIIGDALKIEFPPFNKVISNLPYSISSPVTFKLLHYKFELGILMYQYEFAKRMVALPDTEDYSRLSVAVQYYADVEILDVIPRTAFSTPPQVKSAIVKLIPRPAPYRVKNEDFFMRFITAAFSQRRKKLRNAILNNAALLGIKDIDIDIEAVLPHEMIDRRAETIPPHELAMLADILYSIRSHEIT</sequence>
<dbReference type="AlphaFoldDB" id="A0A062V8Q5"/>
<dbReference type="InterPro" id="IPR020596">
    <property type="entry name" value="rRNA_Ade_Mease_Trfase_CS"/>
</dbReference>
<evidence type="ECO:0000259" key="9">
    <source>
        <dbReference type="SMART" id="SM00650"/>
    </source>
</evidence>
<keyword evidence="2 7" id="KW-0698">rRNA processing</keyword>
<dbReference type="PROSITE" id="PS51689">
    <property type="entry name" value="SAM_RNA_A_N6_MT"/>
    <property type="match status" value="1"/>
</dbReference>
<keyword evidence="5 7" id="KW-0949">S-adenosyl-L-methionine</keyword>
<proteinExistence type="inferred from homology"/>
<reference evidence="10 11" key="1">
    <citation type="journal article" date="2013" name="Nature">
        <title>Anaerobic oxidation of methane coupled to nitrate reduction in a novel archaeal lineage.</title>
        <authorList>
            <person name="Haroon M.F."/>
            <person name="Hu S."/>
            <person name="Shi Y."/>
            <person name="Imelfort M."/>
            <person name="Keller J."/>
            <person name="Hugenholtz P."/>
            <person name="Yuan Z."/>
            <person name="Tyson G.W."/>
        </authorList>
    </citation>
    <scope>NUCLEOTIDE SEQUENCE [LARGE SCALE GENOMIC DNA]</scope>
    <source>
        <strain evidence="10 11">ANME-2d</strain>
    </source>
</reference>
<dbReference type="PROSITE" id="PS01131">
    <property type="entry name" value="RRNA_A_DIMETH"/>
    <property type="match status" value="1"/>
</dbReference>
<evidence type="ECO:0000313" key="11">
    <source>
        <dbReference type="Proteomes" id="UP000027153"/>
    </source>
</evidence>
<dbReference type="InterPro" id="IPR023165">
    <property type="entry name" value="rRNA_Ade_diMease-like_C"/>
</dbReference>
<dbReference type="PATRIC" id="fig|1392998.3.peg.932"/>
<dbReference type="Gene3D" id="3.40.50.150">
    <property type="entry name" value="Vaccinia Virus protein VP39"/>
    <property type="match status" value="1"/>
</dbReference>
<feature type="domain" description="Ribosomal RNA adenine methylase transferase N-terminal" evidence="9">
    <location>
        <begin position="29"/>
        <end position="189"/>
    </location>
</feature>
<keyword evidence="11" id="KW-1185">Reference proteome</keyword>
<accession>A0A062V8Q5</accession>
<dbReference type="GO" id="GO:0000179">
    <property type="term" value="F:rRNA (adenine-N6,N6-)-dimethyltransferase activity"/>
    <property type="evidence" value="ECO:0007669"/>
    <property type="project" value="UniProtKB-UniRule"/>
</dbReference>
<name>A0A062V8Q5_9EURY</name>
<comment type="function">
    <text evidence="7">Specifically dimethylates two adjacent adenosines in the loop of a conserved hairpin near the 3'-end of 16S rRNA in the 30S particle. May play a critical role in biogenesis of 30S subunits.</text>
</comment>
<evidence type="ECO:0000256" key="6">
    <source>
        <dbReference type="ARBA" id="ARBA00022884"/>
    </source>
</evidence>
<comment type="caution">
    <text evidence="10">The sequence shown here is derived from an EMBL/GenBank/DDBJ whole genome shotgun (WGS) entry which is preliminary data.</text>
</comment>
<dbReference type="GO" id="GO:0005737">
    <property type="term" value="C:cytoplasm"/>
    <property type="evidence" value="ECO:0007669"/>
    <property type="project" value="UniProtKB-SubCell"/>
</dbReference>
<keyword evidence="3 7" id="KW-0489">Methyltransferase</keyword>
<dbReference type="Gene3D" id="1.10.8.100">
    <property type="entry name" value="Ribosomal RNA adenine dimethylase-like, domain 2"/>
    <property type="match status" value="1"/>
</dbReference>
<feature type="binding site" evidence="7 8">
    <location>
        <position position="24"/>
    </location>
    <ligand>
        <name>S-adenosyl-L-methionine</name>
        <dbReference type="ChEBI" id="CHEBI:59789"/>
    </ligand>
</feature>
<feature type="binding site" evidence="7 8">
    <location>
        <position position="106"/>
    </location>
    <ligand>
        <name>S-adenosyl-L-methionine</name>
        <dbReference type="ChEBI" id="CHEBI:59789"/>
    </ligand>
</feature>
<protein>
    <recommendedName>
        <fullName evidence="7">Probable ribosomal RNA small subunit methyltransferase A</fullName>
        <ecNumber evidence="7">2.1.1.-</ecNumber>
    </recommendedName>
    <alternativeName>
        <fullName evidence="7">16S rRNA dimethyladenosine transferase</fullName>
    </alternativeName>
    <alternativeName>
        <fullName evidence="7">16S rRNA dimethylase</fullName>
    </alternativeName>
    <alternativeName>
        <fullName evidence="7">S-adenosylmethionine-6-N',N'-adenosyl(rRNA) dimethyltransferase</fullName>
    </alternativeName>
</protein>
<dbReference type="Pfam" id="PF00398">
    <property type="entry name" value="RrnaAD"/>
    <property type="match status" value="1"/>
</dbReference>
<dbReference type="PANTHER" id="PTHR11727:SF7">
    <property type="entry name" value="DIMETHYLADENOSINE TRANSFERASE-RELATED"/>
    <property type="match status" value="1"/>
</dbReference>
<keyword evidence="1 7" id="KW-0963">Cytoplasm</keyword>
<keyword evidence="4 7" id="KW-0808">Transferase</keyword>
<dbReference type="InterPro" id="IPR001737">
    <property type="entry name" value="KsgA/Erm"/>
</dbReference>
<dbReference type="InterPro" id="IPR029063">
    <property type="entry name" value="SAM-dependent_MTases_sf"/>
</dbReference>
<dbReference type="SMART" id="SM00650">
    <property type="entry name" value="rADc"/>
    <property type="match status" value="1"/>
</dbReference>
<dbReference type="EC" id="2.1.1.-" evidence="7"/>
<evidence type="ECO:0000256" key="8">
    <source>
        <dbReference type="PROSITE-ProRule" id="PRU01026"/>
    </source>
</evidence>
<dbReference type="CDD" id="cd02440">
    <property type="entry name" value="AdoMet_MTases"/>
    <property type="match status" value="1"/>
</dbReference>
<organism evidence="10 11">
    <name type="scientific">Candidatus Methanoperedens nitratireducens</name>
    <dbReference type="NCBI Taxonomy" id="1392998"/>
    <lineage>
        <taxon>Archaea</taxon>
        <taxon>Methanobacteriati</taxon>
        <taxon>Methanobacteriota</taxon>
        <taxon>Stenosarchaea group</taxon>
        <taxon>Methanomicrobia</taxon>
        <taxon>Methanosarcinales</taxon>
        <taxon>ANME-2 cluster</taxon>
        <taxon>Candidatus Methanoperedentaceae</taxon>
        <taxon>Candidatus Methanoperedens</taxon>
    </lineage>
</organism>
<feature type="binding site" evidence="7 8">
    <location>
        <position position="91"/>
    </location>
    <ligand>
        <name>S-adenosyl-L-methionine</name>
        <dbReference type="ChEBI" id="CHEBI:59789"/>
    </ligand>
</feature>
<comment type="similarity">
    <text evidence="7">Belongs to the class I-like SAM-binding methyltransferase superfamily. rRNA adenine N(6)-methyltransferase family. RsmA subfamily.</text>
</comment>
<comment type="subcellular location">
    <subcellularLocation>
        <location evidence="7">Cytoplasm</location>
    </subcellularLocation>
</comment>
<gene>
    <name evidence="7" type="primary">rsmA</name>
    <name evidence="7" type="synonym">ksgA</name>
    <name evidence="10" type="ORF">ANME2D_01354</name>
</gene>
<evidence type="ECO:0000313" key="10">
    <source>
        <dbReference type="EMBL" id="KCZ72913.1"/>
    </source>
</evidence>
<feature type="binding site" evidence="7 8">
    <location>
        <position position="49"/>
    </location>
    <ligand>
        <name>S-adenosyl-L-methionine</name>
        <dbReference type="ChEBI" id="CHEBI:59789"/>
    </ligand>
</feature>
<feature type="binding site" evidence="7 8">
    <location>
        <position position="70"/>
    </location>
    <ligand>
        <name>S-adenosyl-L-methionine</name>
        <dbReference type="ChEBI" id="CHEBI:59789"/>
    </ligand>
</feature>
<dbReference type="EMBL" id="JMIY01000002">
    <property type="protein sequence ID" value="KCZ72913.1"/>
    <property type="molecule type" value="Genomic_DNA"/>
</dbReference>
<evidence type="ECO:0000256" key="1">
    <source>
        <dbReference type="ARBA" id="ARBA00022490"/>
    </source>
</evidence>
<keyword evidence="6 7" id="KW-0694">RNA-binding</keyword>
<dbReference type="GO" id="GO:0003723">
    <property type="term" value="F:RNA binding"/>
    <property type="evidence" value="ECO:0007669"/>
    <property type="project" value="UniProtKB-UniRule"/>
</dbReference>
<evidence type="ECO:0000256" key="2">
    <source>
        <dbReference type="ARBA" id="ARBA00022552"/>
    </source>
</evidence>
<evidence type="ECO:0000256" key="3">
    <source>
        <dbReference type="ARBA" id="ARBA00022603"/>
    </source>
</evidence>
<dbReference type="HAMAP" id="MF_00607">
    <property type="entry name" value="16SrRNA_methyltr_A"/>
    <property type="match status" value="1"/>
</dbReference>
<evidence type="ECO:0000256" key="5">
    <source>
        <dbReference type="ARBA" id="ARBA00022691"/>
    </source>
</evidence>
<dbReference type="InterPro" id="IPR011530">
    <property type="entry name" value="rRNA_adenine_dimethylase"/>
</dbReference>
<dbReference type="SUPFAM" id="SSF53335">
    <property type="entry name" value="S-adenosyl-L-methionine-dependent methyltransferases"/>
    <property type="match status" value="1"/>
</dbReference>
<evidence type="ECO:0000256" key="4">
    <source>
        <dbReference type="ARBA" id="ARBA00022679"/>
    </source>
</evidence>
<evidence type="ECO:0000256" key="7">
    <source>
        <dbReference type="HAMAP-Rule" id="MF_00607"/>
    </source>
</evidence>
<dbReference type="InterPro" id="IPR020598">
    <property type="entry name" value="rRNA_Ade_methylase_Trfase_N"/>
</dbReference>
<dbReference type="Proteomes" id="UP000027153">
    <property type="component" value="Unassembled WGS sequence"/>
</dbReference>